<evidence type="ECO:0000256" key="1">
    <source>
        <dbReference type="SAM" id="Phobius"/>
    </source>
</evidence>
<proteinExistence type="predicted"/>
<evidence type="ECO:0000313" key="2">
    <source>
        <dbReference type="EMBL" id="MBE6084161.1"/>
    </source>
</evidence>
<name>A0A927ZRC3_SELRU</name>
<dbReference type="Proteomes" id="UP000772151">
    <property type="component" value="Unassembled WGS sequence"/>
</dbReference>
<protein>
    <submittedName>
        <fullName evidence="2">PrsW family intramembrane metalloprotease</fullName>
    </submittedName>
</protein>
<feature type="transmembrane region" description="Helical" evidence="1">
    <location>
        <begin position="108"/>
        <end position="125"/>
    </location>
</feature>
<dbReference type="GO" id="GO:0008237">
    <property type="term" value="F:metallopeptidase activity"/>
    <property type="evidence" value="ECO:0007669"/>
    <property type="project" value="UniProtKB-KW"/>
</dbReference>
<dbReference type="PANTHER" id="PTHR36844">
    <property type="entry name" value="PROTEASE PRSW"/>
    <property type="match status" value="1"/>
</dbReference>
<keyword evidence="2" id="KW-0482">Metalloprotease</keyword>
<feature type="transmembrane region" description="Helical" evidence="1">
    <location>
        <begin position="35"/>
        <end position="60"/>
    </location>
</feature>
<keyword evidence="2" id="KW-0378">Hydrolase</keyword>
<keyword evidence="2" id="KW-0645">Protease</keyword>
<feature type="transmembrane region" description="Helical" evidence="1">
    <location>
        <begin position="80"/>
        <end position="101"/>
    </location>
</feature>
<evidence type="ECO:0000313" key="3">
    <source>
        <dbReference type="Proteomes" id="UP000772151"/>
    </source>
</evidence>
<dbReference type="PANTHER" id="PTHR36844:SF1">
    <property type="entry name" value="PROTEASE PRSW"/>
    <property type="match status" value="1"/>
</dbReference>
<feature type="transmembrane region" description="Helical" evidence="1">
    <location>
        <begin position="208"/>
        <end position="230"/>
    </location>
</feature>
<keyword evidence="1" id="KW-0472">Membrane</keyword>
<dbReference type="AlphaFoldDB" id="A0A927ZRC3"/>
<dbReference type="Pfam" id="PF13367">
    <property type="entry name" value="PrsW-protease"/>
    <property type="match status" value="1"/>
</dbReference>
<keyword evidence="1" id="KW-1133">Transmembrane helix</keyword>
<gene>
    <name evidence="2" type="ORF">E7203_01600</name>
</gene>
<keyword evidence="1" id="KW-0812">Transmembrane</keyword>
<dbReference type="InterPro" id="IPR026898">
    <property type="entry name" value="PrsW"/>
</dbReference>
<reference evidence="2" key="1">
    <citation type="submission" date="2019-04" db="EMBL/GenBank/DDBJ databases">
        <title>Evolution of Biomass-Degrading Anaerobic Consortia Revealed by Metagenomics.</title>
        <authorList>
            <person name="Peng X."/>
        </authorList>
    </citation>
    <scope>NUCLEOTIDE SEQUENCE</scope>
    <source>
        <strain evidence="2">SIG242</strain>
    </source>
</reference>
<dbReference type="EMBL" id="SVCA01000001">
    <property type="protein sequence ID" value="MBE6084161.1"/>
    <property type="molecule type" value="Genomic_DNA"/>
</dbReference>
<feature type="transmembrane region" description="Helical" evidence="1">
    <location>
        <begin position="137"/>
        <end position="156"/>
    </location>
</feature>
<sequence>MELIQMLLAAIILGIIYKKMRKWEVGATIGKKQALLPIGLGVLSTILAVAVTLAIGYGLTVEGYSLSDIQDPFLKAFVSAFLRAGLTEEFAKLLMILWAICILKPKNVYEYALIGGATGFGFTLLEEMVYGESIMTLFRLTDVAMHMSMGIIMGKYLGLGKYNRENGLLYKSSYVIALAVPVLIHTIYDTLTVYNPAIAAVGMDDESMAFWIIMGLIVILCAFVFQIVIIKGMKREAPRLSEMLLTK</sequence>
<feature type="transmembrane region" description="Helical" evidence="1">
    <location>
        <begin position="168"/>
        <end position="188"/>
    </location>
</feature>
<comment type="caution">
    <text evidence="2">The sequence shown here is derived from an EMBL/GenBank/DDBJ whole genome shotgun (WGS) entry which is preliminary data.</text>
</comment>
<feature type="transmembrane region" description="Helical" evidence="1">
    <location>
        <begin position="6"/>
        <end position="23"/>
    </location>
</feature>
<organism evidence="2 3">
    <name type="scientific">Selenomonas ruminantium</name>
    <dbReference type="NCBI Taxonomy" id="971"/>
    <lineage>
        <taxon>Bacteria</taxon>
        <taxon>Bacillati</taxon>
        <taxon>Bacillota</taxon>
        <taxon>Negativicutes</taxon>
        <taxon>Selenomonadales</taxon>
        <taxon>Selenomonadaceae</taxon>
        <taxon>Selenomonas</taxon>
    </lineage>
</organism>
<accession>A0A927ZRC3</accession>
<dbReference type="RefSeq" id="WP_303668057.1">
    <property type="nucleotide sequence ID" value="NZ_SVCA01000001.1"/>
</dbReference>